<evidence type="ECO:0000313" key="5">
    <source>
        <dbReference type="Proteomes" id="UP000182744"/>
    </source>
</evidence>
<dbReference type="EMBL" id="FNAU01000013">
    <property type="protein sequence ID" value="SDE54971.1"/>
    <property type="molecule type" value="Genomic_DNA"/>
</dbReference>
<dbReference type="InterPro" id="IPR036259">
    <property type="entry name" value="MFS_trans_sf"/>
</dbReference>
<reference evidence="3" key="3">
    <citation type="submission" date="2023-10" db="EMBL/GenBank/DDBJ databases">
        <title>Whole Genome based description of the genera Actinobaculum and Actinotignum reveals a complex phylogenetic relationship within the species included in the genus Actinotignum.</title>
        <authorList>
            <person name="Jensen C.S."/>
            <person name="Dargis R."/>
            <person name="Kemp M."/>
            <person name="Christensen J.J."/>
        </authorList>
    </citation>
    <scope>NUCLEOTIDE SEQUENCE</scope>
    <source>
        <strain evidence="3">Actinobaculum_suis_CCUG19206T</strain>
    </source>
</reference>
<sequence>MAERLLIQPTNGAFLQDSSGESSRRAEFLNDRAHTHIPSLTPEIVFYRFMSRQLKHSVFMPLTITVVCALGVAFVRLRVPETRGKSLEEIEEAAAQRAGLATRQTLNG</sequence>
<feature type="compositionally biased region" description="Polar residues" evidence="1">
    <location>
        <begin position="8"/>
        <end position="20"/>
    </location>
</feature>
<evidence type="ECO:0000256" key="2">
    <source>
        <dbReference type="SAM" id="Phobius"/>
    </source>
</evidence>
<keyword evidence="2" id="KW-1133">Transmembrane helix</keyword>
<accession>A0A1G7DU39</accession>
<keyword evidence="2" id="KW-0472">Membrane</keyword>
<evidence type="ECO:0000256" key="1">
    <source>
        <dbReference type="SAM" id="MobiDB-lite"/>
    </source>
</evidence>
<feature type="transmembrane region" description="Helical" evidence="2">
    <location>
        <begin position="58"/>
        <end position="77"/>
    </location>
</feature>
<feature type="region of interest" description="Disordered" evidence="1">
    <location>
        <begin position="1"/>
        <end position="20"/>
    </location>
</feature>
<dbReference type="Proteomes" id="UP001273799">
    <property type="component" value="Unassembled WGS sequence"/>
</dbReference>
<name>A0A1G7DU39_9ACTO</name>
<organism evidence="4 5">
    <name type="scientific">Actinobaculum suis</name>
    <dbReference type="NCBI Taxonomy" id="1657"/>
    <lineage>
        <taxon>Bacteria</taxon>
        <taxon>Bacillati</taxon>
        <taxon>Actinomycetota</taxon>
        <taxon>Actinomycetes</taxon>
        <taxon>Actinomycetales</taxon>
        <taxon>Actinomycetaceae</taxon>
        <taxon>Actinobaculum</taxon>
    </lineage>
</organism>
<dbReference type="RefSeq" id="WP_074663249.1">
    <property type="nucleotide sequence ID" value="NZ_FNAU01000013.1"/>
</dbReference>
<keyword evidence="5" id="KW-1185">Reference proteome</keyword>
<gene>
    <name evidence="3" type="ORF">R6G71_02200</name>
    <name evidence="4" type="ORF">SAMN05421878_1138</name>
</gene>
<dbReference type="AlphaFoldDB" id="A0A1G7DU39"/>
<evidence type="ECO:0000313" key="3">
    <source>
        <dbReference type="EMBL" id="MDY5152864.1"/>
    </source>
</evidence>
<protein>
    <submittedName>
        <fullName evidence="4">Uncharacterized protein</fullName>
    </submittedName>
</protein>
<evidence type="ECO:0000313" key="4">
    <source>
        <dbReference type="EMBL" id="SDE54971.1"/>
    </source>
</evidence>
<proteinExistence type="predicted"/>
<dbReference type="EMBL" id="JAWNFU010000001">
    <property type="protein sequence ID" value="MDY5152864.1"/>
    <property type="molecule type" value="Genomic_DNA"/>
</dbReference>
<keyword evidence="2" id="KW-0812">Transmembrane</keyword>
<reference evidence="5" key="1">
    <citation type="submission" date="2016-10" db="EMBL/GenBank/DDBJ databases">
        <authorList>
            <person name="Varghese N."/>
        </authorList>
    </citation>
    <scope>NUCLEOTIDE SEQUENCE [LARGE SCALE GENOMIC DNA]</scope>
    <source>
        <strain evidence="5">DSM 20639</strain>
    </source>
</reference>
<dbReference type="Gene3D" id="1.20.1250.20">
    <property type="entry name" value="MFS general substrate transporter like domains"/>
    <property type="match status" value="1"/>
</dbReference>
<dbReference type="Proteomes" id="UP000182744">
    <property type="component" value="Unassembled WGS sequence"/>
</dbReference>
<reference evidence="4" key="2">
    <citation type="submission" date="2016-10" db="EMBL/GenBank/DDBJ databases">
        <authorList>
            <person name="de Groot N.N."/>
        </authorList>
    </citation>
    <scope>NUCLEOTIDE SEQUENCE [LARGE SCALE GENOMIC DNA]</scope>
    <source>
        <strain evidence="4">DSM 20639</strain>
    </source>
</reference>